<gene>
    <name evidence="2" type="ORF">NBR_LOCUS2944</name>
</gene>
<keyword evidence="3" id="KW-1185">Reference proteome</keyword>
<sequence length="187" mass="20976">MWVESTSAACPSDDEKRSLPKEESDDDTIPQVRVFECSEKSVSASPPGNTTTSTTGGDDEPSHSVQIQINDELLPSGHQKTMNRLDSLATSEMSETQSVVSSDIDKISLLKLRFKSNLQKAREDAKKEVDFVASSAFILNPIEHLLNDVDRFLKRLKPQNFHELEAIIKETWSAIPVERCMKFFDSM</sequence>
<evidence type="ECO:0000313" key="2">
    <source>
        <dbReference type="EMBL" id="VDL66533.1"/>
    </source>
</evidence>
<evidence type="ECO:0000313" key="3">
    <source>
        <dbReference type="Proteomes" id="UP000271162"/>
    </source>
</evidence>
<dbReference type="AlphaFoldDB" id="A0A0N4XK91"/>
<name>A0A0N4XK91_NIPBR</name>
<dbReference type="EMBL" id="UYSL01003886">
    <property type="protein sequence ID" value="VDL66533.1"/>
    <property type="molecule type" value="Genomic_DNA"/>
</dbReference>
<feature type="compositionally biased region" description="Basic and acidic residues" evidence="1">
    <location>
        <begin position="13"/>
        <end position="22"/>
    </location>
</feature>
<dbReference type="InterPro" id="IPR036397">
    <property type="entry name" value="RNaseH_sf"/>
</dbReference>
<reference evidence="2 3" key="2">
    <citation type="submission" date="2018-11" db="EMBL/GenBank/DDBJ databases">
        <authorList>
            <consortium name="Pathogen Informatics"/>
        </authorList>
    </citation>
    <scope>NUCLEOTIDE SEQUENCE [LARGE SCALE GENOMIC DNA]</scope>
</reference>
<feature type="compositionally biased region" description="Low complexity" evidence="1">
    <location>
        <begin position="45"/>
        <end position="56"/>
    </location>
</feature>
<reference evidence="4" key="1">
    <citation type="submission" date="2017-02" db="UniProtKB">
        <authorList>
            <consortium name="WormBaseParasite"/>
        </authorList>
    </citation>
    <scope>IDENTIFICATION</scope>
</reference>
<dbReference type="WBParaSite" id="NBR_0000294301-mRNA-1">
    <property type="protein sequence ID" value="NBR_0000294301-mRNA-1"/>
    <property type="gene ID" value="NBR_0000294301"/>
</dbReference>
<dbReference type="GO" id="GO:0003676">
    <property type="term" value="F:nucleic acid binding"/>
    <property type="evidence" value="ECO:0007669"/>
    <property type="project" value="InterPro"/>
</dbReference>
<dbReference type="Gene3D" id="3.30.420.10">
    <property type="entry name" value="Ribonuclease H-like superfamily/Ribonuclease H"/>
    <property type="match status" value="1"/>
</dbReference>
<organism evidence="4">
    <name type="scientific">Nippostrongylus brasiliensis</name>
    <name type="common">Rat hookworm</name>
    <dbReference type="NCBI Taxonomy" id="27835"/>
    <lineage>
        <taxon>Eukaryota</taxon>
        <taxon>Metazoa</taxon>
        <taxon>Ecdysozoa</taxon>
        <taxon>Nematoda</taxon>
        <taxon>Chromadorea</taxon>
        <taxon>Rhabditida</taxon>
        <taxon>Rhabditina</taxon>
        <taxon>Rhabditomorpha</taxon>
        <taxon>Strongyloidea</taxon>
        <taxon>Heligmosomidae</taxon>
        <taxon>Nippostrongylus</taxon>
    </lineage>
</organism>
<accession>A0A0N4XK91</accession>
<dbReference type="Proteomes" id="UP000271162">
    <property type="component" value="Unassembled WGS sequence"/>
</dbReference>
<evidence type="ECO:0000256" key="1">
    <source>
        <dbReference type="SAM" id="MobiDB-lite"/>
    </source>
</evidence>
<protein>
    <submittedName>
        <fullName evidence="4">FH2 domain-containing protein</fullName>
    </submittedName>
</protein>
<dbReference type="OMA" id="VERCMKF"/>
<feature type="region of interest" description="Disordered" evidence="1">
    <location>
        <begin position="1"/>
        <end position="63"/>
    </location>
</feature>
<evidence type="ECO:0000313" key="4">
    <source>
        <dbReference type="WBParaSite" id="NBR_0000294301-mRNA-1"/>
    </source>
</evidence>
<proteinExistence type="predicted"/>